<dbReference type="Proteomes" id="UP001189429">
    <property type="component" value="Unassembled WGS sequence"/>
</dbReference>
<organism evidence="2 3">
    <name type="scientific">Prorocentrum cordatum</name>
    <dbReference type="NCBI Taxonomy" id="2364126"/>
    <lineage>
        <taxon>Eukaryota</taxon>
        <taxon>Sar</taxon>
        <taxon>Alveolata</taxon>
        <taxon>Dinophyceae</taxon>
        <taxon>Prorocentrales</taxon>
        <taxon>Prorocentraceae</taxon>
        <taxon>Prorocentrum</taxon>
    </lineage>
</organism>
<feature type="region of interest" description="Disordered" evidence="1">
    <location>
        <begin position="388"/>
        <end position="410"/>
    </location>
</feature>
<feature type="compositionally biased region" description="Low complexity" evidence="1">
    <location>
        <begin position="464"/>
        <end position="503"/>
    </location>
</feature>
<feature type="compositionally biased region" description="Basic and acidic residues" evidence="1">
    <location>
        <begin position="388"/>
        <end position="402"/>
    </location>
</feature>
<dbReference type="InterPro" id="IPR012337">
    <property type="entry name" value="RNaseH-like_sf"/>
</dbReference>
<accession>A0ABN9SQQ2</accession>
<dbReference type="PROSITE" id="PS51257">
    <property type="entry name" value="PROKAR_LIPOPROTEIN"/>
    <property type="match status" value="1"/>
</dbReference>
<gene>
    <name evidence="2" type="ORF">PCOR1329_LOCUS31680</name>
</gene>
<sequence length="941" mass="105113">MPCPKPTRLQSTNREFINHMTLVCACTEDQAQNYPRPMAKKMAYMTAFQGMADDINDIYTAEGVYRDIGAIEYTDVMQELMKRFNVSTIRAVKRARVSLGHPLNASLAIAMQHAGTPAELIPSARLQYSEICPRRQRPRAIRVAVLPKAKRFNEVVCTNVCYITSKMKERKILVDCQILKETFLKEARLWQKLWISWASKPETMRMDTGGSHTSKRMHDWMSKHGIKLDLIPKGAHHKLRLMERNHAVRREQLSKYNLQFSDDSLKTALRISDALCDEDFGLSERAALMVRRTAAGTAFIEANCSRAVQAALLARSRPTRRNYEIGEWVYFCRPEQTQGLEKCHGHGPTLVVAVDAKVNEDNAMHTSVVWVTRGCTISRCTIEQLRPELPGEAREREGRGEDPDSPLSTIEKLRRVLKQTKGSCNCWDLAEDRRQPLYDDTPDDMGEQQQPSAQAPMETDETSEPTAGATAAAAPEDPQPAATGEDAAAETAVASASASGSAAQEPSRTHIDVMAKRSVEEAERLDGIPLAKHACLSRAKLAPQSEEAELAEEEKDPFYAAKLEALEIFSRNDGWEPIDEEEVDPTACCPLRFQLKWKMKDRGVAEGQLEKEAPTLSKLGRRTVMLWASLKKRRLFTADVKSAFLQAEDASVHGLKLYASPTKEMREMLSYQIGLQQGQLLKMIKPCFGDPRSPKLQHHHSDEVEDDTFDARNFEGQTYVVDGLIGKHMDDFIGGGEGVTNEQDLHATLDNTECFQVRLGALNEKFKFGKLEFGPSLIFTGGEVEQSLCTCAVTLTFEKYLHAVKPITIEKHRRADLTIALSPKELTSFRDLTGQLQWPATQGMIIAATTMSFRASATGRATVQDFLDAYKDLRFRKASADVGLYFGFDKAWSDQRVSSYTDASWASRHDGDSQGGHAIFVGPADKLNAGTPTHFVAVEWA</sequence>
<dbReference type="SUPFAM" id="SSF53098">
    <property type="entry name" value="Ribonuclease H-like"/>
    <property type="match status" value="1"/>
</dbReference>
<dbReference type="Gene3D" id="3.30.420.10">
    <property type="entry name" value="Ribonuclease H-like superfamily/Ribonuclease H"/>
    <property type="match status" value="1"/>
</dbReference>
<keyword evidence="3" id="KW-1185">Reference proteome</keyword>
<evidence type="ECO:0008006" key="4">
    <source>
        <dbReference type="Google" id="ProtNLM"/>
    </source>
</evidence>
<evidence type="ECO:0000313" key="3">
    <source>
        <dbReference type="Proteomes" id="UP001189429"/>
    </source>
</evidence>
<name>A0ABN9SQQ2_9DINO</name>
<evidence type="ECO:0000256" key="1">
    <source>
        <dbReference type="SAM" id="MobiDB-lite"/>
    </source>
</evidence>
<evidence type="ECO:0000313" key="2">
    <source>
        <dbReference type="EMBL" id="CAK0834201.1"/>
    </source>
</evidence>
<reference evidence="2" key="1">
    <citation type="submission" date="2023-10" db="EMBL/GenBank/DDBJ databases">
        <authorList>
            <person name="Chen Y."/>
            <person name="Shah S."/>
            <person name="Dougan E. K."/>
            <person name="Thang M."/>
            <person name="Chan C."/>
        </authorList>
    </citation>
    <scope>NUCLEOTIDE SEQUENCE [LARGE SCALE GENOMIC DNA]</scope>
</reference>
<dbReference type="EMBL" id="CAUYUJ010012558">
    <property type="protein sequence ID" value="CAK0834201.1"/>
    <property type="molecule type" value="Genomic_DNA"/>
</dbReference>
<protein>
    <recommendedName>
        <fullName evidence="4">Reverse transcriptase Ty1/copia-type domain-containing protein</fullName>
    </recommendedName>
</protein>
<comment type="caution">
    <text evidence="2">The sequence shown here is derived from an EMBL/GenBank/DDBJ whole genome shotgun (WGS) entry which is preliminary data.</text>
</comment>
<dbReference type="InterPro" id="IPR036397">
    <property type="entry name" value="RNaseH_sf"/>
</dbReference>
<proteinExistence type="predicted"/>
<feature type="region of interest" description="Disordered" evidence="1">
    <location>
        <begin position="435"/>
        <end position="512"/>
    </location>
</feature>